<organism evidence="1 2">
    <name type="scientific">Alteromonas mediterranea</name>
    <dbReference type="NCBI Taxonomy" id="314275"/>
    <lineage>
        <taxon>Bacteria</taxon>
        <taxon>Pseudomonadati</taxon>
        <taxon>Pseudomonadota</taxon>
        <taxon>Gammaproteobacteria</taxon>
        <taxon>Alteromonadales</taxon>
        <taxon>Alteromonadaceae</taxon>
        <taxon>Alteromonas/Salinimonas group</taxon>
        <taxon>Alteromonas</taxon>
    </lineage>
</organism>
<accession>A0AAC9JFH9</accession>
<geneLocation type="plasmid" evidence="2">
    <name>pamcp48-600</name>
</geneLocation>
<keyword evidence="1" id="KW-0614">Plasmid</keyword>
<sequence length="99" mass="11333">MISESRVRKLAITWYVLALHNKKQHGAERAAPLFAKAHAFIHVLGLPCDISCGKKSEDGLKRYAENLYTAWGEAYSRDPEQDINHWIDRNVKADFEAHI</sequence>
<proteinExistence type="predicted"/>
<name>A0AAC9JFH9_9ALTE</name>
<reference evidence="1 2" key="1">
    <citation type="submission" date="2016-11" db="EMBL/GenBank/DDBJ databases">
        <title>Networking in microbes: conjugative elements and plasmids in the genus Alteromonas.</title>
        <authorList>
            <person name="Lopez-Perez M."/>
            <person name="Ramon-Marco N."/>
            <person name="Rodriguez-Valera F."/>
        </authorList>
    </citation>
    <scope>NUCLEOTIDE SEQUENCE [LARGE SCALE GENOMIC DNA]</scope>
    <source>
        <strain evidence="1 2">CP48</strain>
        <plasmid evidence="2">pamcp48-600</plasmid>
    </source>
</reference>
<dbReference type="AlphaFoldDB" id="A0AAC9JFH9"/>
<gene>
    <name evidence="1" type="ORF">BM524_18980</name>
</gene>
<dbReference type="RefSeq" id="WP_071960617.1">
    <property type="nucleotide sequence ID" value="NZ_CP018025.1"/>
</dbReference>
<evidence type="ECO:0000313" key="1">
    <source>
        <dbReference type="EMBL" id="APD92007.1"/>
    </source>
</evidence>
<protein>
    <submittedName>
        <fullName evidence="1">Uncharacterized protein</fullName>
    </submittedName>
</protein>
<evidence type="ECO:0000313" key="2">
    <source>
        <dbReference type="Proteomes" id="UP000182101"/>
    </source>
</evidence>
<dbReference type="Proteomes" id="UP000182101">
    <property type="component" value="Plasmid pAMCP48-600"/>
</dbReference>
<dbReference type="EMBL" id="CP018025">
    <property type="protein sequence ID" value="APD92007.1"/>
    <property type="molecule type" value="Genomic_DNA"/>
</dbReference>